<protein>
    <submittedName>
        <fullName evidence="1">Uncharacterized protein</fullName>
    </submittedName>
</protein>
<name>A0ACB8TLG7_9AGAM</name>
<proteinExistence type="predicted"/>
<organism evidence="1 2">
    <name type="scientific">Artomyces pyxidatus</name>
    <dbReference type="NCBI Taxonomy" id="48021"/>
    <lineage>
        <taxon>Eukaryota</taxon>
        <taxon>Fungi</taxon>
        <taxon>Dikarya</taxon>
        <taxon>Basidiomycota</taxon>
        <taxon>Agaricomycotina</taxon>
        <taxon>Agaricomycetes</taxon>
        <taxon>Russulales</taxon>
        <taxon>Auriscalpiaceae</taxon>
        <taxon>Artomyces</taxon>
    </lineage>
</organism>
<evidence type="ECO:0000313" key="1">
    <source>
        <dbReference type="EMBL" id="KAI0069303.1"/>
    </source>
</evidence>
<keyword evidence="2" id="KW-1185">Reference proteome</keyword>
<gene>
    <name evidence="1" type="ORF">BV25DRAFT_123507</name>
</gene>
<comment type="caution">
    <text evidence="1">The sequence shown here is derived from an EMBL/GenBank/DDBJ whole genome shotgun (WGS) entry which is preliminary data.</text>
</comment>
<accession>A0ACB8TLG7</accession>
<evidence type="ECO:0000313" key="2">
    <source>
        <dbReference type="Proteomes" id="UP000814140"/>
    </source>
</evidence>
<dbReference type="Proteomes" id="UP000814140">
    <property type="component" value="Unassembled WGS sequence"/>
</dbReference>
<sequence>MCCYSHSERSLLPGPQLTASIKYPRTSSCSCHRLCQIQSLPTPLWYTSLSHSTRRYLAIDFWNFQHNPFSTIFCDEMSLPASTEHLPEEIAFDEGSTQPLELVYISVQWVEILPHFRDIFARTVELWDKILEDPNDLKTGYKTISLFQNTMPPPDP</sequence>
<reference evidence="1" key="1">
    <citation type="submission" date="2021-03" db="EMBL/GenBank/DDBJ databases">
        <authorList>
            <consortium name="DOE Joint Genome Institute"/>
            <person name="Ahrendt S."/>
            <person name="Looney B.P."/>
            <person name="Miyauchi S."/>
            <person name="Morin E."/>
            <person name="Drula E."/>
            <person name="Courty P.E."/>
            <person name="Chicoki N."/>
            <person name="Fauchery L."/>
            <person name="Kohler A."/>
            <person name="Kuo A."/>
            <person name="Labutti K."/>
            <person name="Pangilinan J."/>
            <person name="Lipzen A."/>
            <person name="Riley R."/>
            <person name="Andreopoulos W."/>
            <person name="He G."/>
            <person name="Johnson J."/>
            <person name="Barry K.W."/>
            <person name="Grigoriev I.V."/>
            <person name="Nagy L."/>
            <person name="Hibbett D."/>
            <person name="Henrissat B."/>
            <person name="Matheny P.B."/>
            <person name="Labbe J."/>
            <person name="Martin F."/>
        </authorList>
    </citation>
    <scope>NUCLEOTIDE SEQUENCE</scope>
    <source>
        <strain evidence="1">HHB10654</strain>
    </source>
</reference>
<dbReference type="EMBL" id="MU277187">
    <property type="protein sequence ID" value="KAI0069303.1"/>
    <property type="molecule type" value="Genomic_DNA"/>
</dbReference>
<reference evidence="1" key="2">
    <citation type="journal article" date="2022" name="New Phytol.">
        <title>Evolutionary transition to the ectomycorrhizal habit in the genomes of a hyperdiverse lineage of mushroom-forming fungi.</title>
        <authorList>
            <person name="Looney B."/>
            <person name="Miyauchi S."/>
            <person name="Morin E."/>
            <person name="Drula E."/>
            <person name="Courty P.E."/>
            <person name="Kohler A."/>
            <person name="Kuo A."/>
            <person name="LaButti K."/>
            <person name="Pangilinan J."/>
            <person name="Lipzen A."/>
            <person name="Riley R."/>
            <person name="Andreopoulos W."/>
            <person name="He G."/>
            <person name="Johnson J."/>
            <person name="Nolan M."/>
            <person name="Tritt A."/>
            <person name="Barry K.W."/>
            <person name="Grigoriev I.V."/>
            <person name="Nagy L.G."/>
            <person name="Hibbett D."/>
            <person name="Henrissat B."/>
            <person name="Matheny P.B."/>
            <person name="Labbe J."/>
            <person name="Martin F.M."/>
        </authorList>
    </citation>
    <scope>NUCLEOTIDE SEQUENCE</scope>
    <source>
        <strain evidence="1">HHB10654</strain>
    </source>
</reference>